<keyword evidence="5" id="KW-0472">Membrane</keyword>
<comment type="subcellular location">
    <subcellularLocation>
        <location evidence="1">Cell membrane</location>
    </subcellularLocation>
</comment>
<name>A0A379IQQ4_ECTME</name>
<keyword evidence="4" id="KW-1133">Transmembrane helix</keyword>
<evidence type="ECO:0000256" key="3">
    <source>
        <dbReference type="ARBA" id="ARBA00022692"/>
    </source>
</evidence>
<evidence type="ECO:0000259" key="7">
    <source>
        <dbReference type="Pfam" id="PF02203"/>
    </source>
</evidence>
<accession>A0A379IQQ4</accession>
<organism evidence="8 9">
    <name type="scientific">Ectopseudomonas mendocina</name>
    <name type="common">Pseudomonas mendocina</name>
    <dbReference type="NCBI Taxonomy" id="300"/>
    <lineage>
        <taxon>Bacteria</taxon>
        <taxon>Pseudomonadati</taxon>
        <taxon>Pseudomonadota</taxon>
        <taxon>Gammaproteobacteria</taxon>
        <taxon>Pseudomonadales</taxon>
        <taxon>Pseudomonadaceae</taxon>
        <taxon>Ectopseudomonas</taxon>
    </lineage>
</organism>
<gene>
    <name evidence="8" type="ORF">NCTC10899_00819</name>
</gene>
<evidence type="ECO:0000256" key="1">
    <source>
        <dbReference type="ARBA" id="ARBA00004236"/>
    </source>
</evidence>
<evidence type="ECO:0000256" key="6">
    <source>
        <dbReference type="ARBA" id="ARBA00023224"/>
    </source>
</evidence>
<proteinExistence type="predicted"/>
<evidence type="ECO:0000256" key="4">
    <source>
        <dbReference type="ARBA" id="ARBA00022989"/>
    </source>
</evidence>
<keyword evidence="6" id="KW-0807">Transducer</keyword>
<evidence type="ECO:0000256" key="5">
    <source>
        <dbReference type="ARBA" id="ARBA00023136"/>
    </source>
</evidence>
<evidence type="ECO:0000313" key="9">
    <source>
        <dbReference type="Proteomes" id="UP000254260"/>
    </source>
</evidence>
<dbReference type="AlphaFoldDB" id="A0A379IQQ4"/>
<evidence type="ECO:0000313" key="8">
    <source>
        <dbReference type="EMBL" id="SUD38053.1"/>
    </source>
</evidence>
<dbReference type="Pfam" id="PF02203">
    <property type="entry name" value="TarH"/>
    <property type="match status" value="1"/>
</dbReference>
<evidence type="ECO:0000256" key="2">
    <source>
        <dbReference type="ARBA" id="ARBA00022475"/>
    </source>
</evidence>
<dbReference type="GO" id="GO:0005886">
    <property type="term" value="C:plasma membrane"/>
    <property type="evidence" value="ECO:0007669"/>
    <property type="project" value="UniProtKB-SubCell"/>
</dbReference>
<dbReference type="Proteomes" id="UP000254260">
    <property type="component" value="Unassembled WGS sequence"/>
</dbReference>
<dbReference type="GO" id="GO:0006935">
    <property type="term" value="P:chemotaxis"/>
    <property type="evidence" value="ECO:0007669"/>
    <property type="project" value="InterPro"/>
</dbReference>
<keyword evidence="3" id="KW-0812">Transmembrane</keyword>
<dbReference type="EMBL" id="UGUU01000001">
    <property type="protein sequence ID" value="SUD38053.1"/>
    <property type="molecule type" value="Genomic_DNA"/>
</dbReference>
<dbReference type="GO" id="GO:0007165">
    <property type="term" value="P:signal transduction"/>
    <property type="evidence" value="ECO:0007669"/>
    <property type="project" value="UniProtKB-KW"/>
</dbReference>
<dbReference type="RefSeq" id="WP_258867396.1">
    <property type="nucleotide sequence ID" value="NZ_UGUU01000001.1"/>
</dbReference>
<dbReference type="InterPro" id="IPR003122">
    <property type="entry name" value="Tar_rcpt_lig-bd"/>
</dbReference>
<protein>
    <submittedName>
        <fullName evidence="8">Chemotaxis transducer</fullName>
    </submittedName>
</protein>
<reference evidence="8 9" key="1">
    <citation type="submission" date="2018-06" db="EMBL/GenBank/DDBJ databases">
        <authorList>
            <consortium name="Pathogen Informatics"/>
            <person name="Doyle S."/>
        </authorList>
    </citation>
    <scope>NUCLEOTIDE SEQUENCE [LARGE SCALE GENOMIC DNA]</scope>
    <source>
        <strain evidence="8 9">NCTC10899</strain>
    </source>
</reference>
<sequence>MLSQLTVRMRLIFLALLPLIVLVLVIGMALNNASRLNQSFEELFRDRMQPVSQLKVFADAYAVTIVDSLHKYRAEVFGEGKLREELAAARQRGDQAWKAYLATDLTQEENLRIDRIRGDLQKVQQLVDRLVGQLDGGRLRALEPIAFNRELYDTFDPLGNELEGLITHAAA</sequence>
<keyword evidence="2" id="KW-1003">Cell membrane</keyword>
<feature type="domain" description="Chemotaxis methyl-accepting receptor Tar-related ligand-binding" evidence="7">
    <location>
        <begin position="1"/>
        <end position="143"/>
    </location>
</feature>